<keyword evidence="5" id="KW-0333">Golgi apparatus</keyword>
<feature type="compositionally biased region" description="Basic and acidic residues" evidence="9">
    <location>
        <begin position="1386"/>
        <end position="1409"/>
    </location>
</feature>
<evidence type="ECO:0000256" key="2">
    <source>
        <dbReference type="ARBA" id="ARBA00020977"/>
    </source>
</evidence>
<keyword evidence="3" id="KW-0813">Transport</keyword>
<keyword evidence="8" id="KW-0175">Coiled coil</keyword>
<dbReference type="EMBL" id="GL378326">
    <property type="protein sequence ID" value="EFJ51890.1"/>
    <property type="molecule type" value="Genomic_DNA"/>
</dbReference>
<evidence type="ECO:0000259" key="10">
    <source>
        <dbReference type="Pfam" id="PF06148"/>
    </source>
</evidence>
<sequence length="1489" mass="156711">MAPIAPSEMFRKAFQDFVSDIDGLRLGDAKAAQTDCKAREAKAAEGAGTLVRPVPLRKLFLAKCVNALPFITLRMIPGGARVCCGQPGTVYDKTGTIEPNNKGFFGCAVCSSGALPAKRFPSLIAIGRGAGPAVRVEVCVLLLVLHDTVSSILDTGKLMASTESAGGEGEGQFLARKDEAVQWFQREDFDPAEFIGLLNSEKELDQARNELVQLSDYCKQEVQKVVHAHHKDFLEASRNIQDVEVLVDELRNYVSGSVAVVANLVDLPAFPKQVPIQAPIAFNTQDSIPGAPSPGPHHPRTGNIGCLFAVSSNVGTTSSPLDGDLARSELPSGQEGPSTWESILSLQAGLLQELQVAVAEQEVSLARSLLDAGRDIIAVVDRDGAQLASQGSNGSIPGWRYAFEGALAAQKAILIEELQRQLLQTNSSTLERRQAAQQHLLKQHSAAGGDPDGVEYAGGLAQRTFLAIGAAAEDVRAVFPSPAYSAGALESSDRPAKAAAARGSGPPSSSQAEAVLPPVSALVVQWASDEARHCAALLCRHALTPFVATGMAVGALLCVGLALVFCVALESSHGLALRVAFMGELWPLLEAAECTARNAVFMMMDGDFGDHDDNHERMVLVLEWPYYKYRAYAMSAKPFTISRTFFPGGGGPTNVKPEQLPVLFPRPDVRSGAGAPAGLTCLHMLLPELKALAEGLAPLASRPAVAVLRQGVLASYDAVCEKVHASLSRLVSSNTGEGASKDATAQGSFLAAYVSRAVKALRTFAESDVQIALESLAYVCGAVAPLELLLPSLGPLSELLTKLPEPAPETAPAQPVPAGSATDKRDAQVGIQPGAGATAIRGAVPEHTGDESAIGADTITQRRRETSTVLPGARRQEAEGEAVSDAGLDGLGESRKPRRPQLQRRSNLRADSDDGVARPAPQFEHLSAGDAAERAAPRRRDRTTQDSTVEGTMIDRGEGGVALYPAPRPSSRSRPVDQGHYAGQGGSGALFDENLSERASSLEVPRQQREKRSVQVKRGAGDLNNAATKSASRLDGQQQVGDEQEAKQKESEEMPPATGSIARGSEATRRRRGQDRTVRFQKPSTEGQAAGVAGSSGNDDDDDDDDDEVPARKPQKVRAQEGAMDFVRQASRQNARAAVHLEEHEGSGGDKPLLVRTLRPQLAIWSQTTTQGADDGHDEVAGGRPPGQARATRRERALGGRQGSHTRGTADTDGKPLMRRRGARADVSSLPDEDEDEQELSQHRVMHHAPQDREPARGDTSNLLNAISAAREAAARRADGATASTHDNASITAAPGRVREGPSEGDVKVAVGAGGRRPNRFGVVLSDDDGEPVSAPKLRRPRPVNTGGPADAAAAASSGDVTEVGSTGSVQAKEAAATSFPAGASRHQDPRGRPGLLEERESSVAKTEETLVTGWRRQEPPALSGDSVPPGRTCGSQSRGTGTAVSAPHDLSGEGGVAAARRDSAGKPQTARERLAARMAAKGAALEGL</sequence>
<feature type="compositionally biased region" description="Low complexity" evidence="9">
    <location>
        <begin position="808"/>
        <end position="818"/>
    </location>
</feature>
<dbReference type="GO" id="GO:0006893">
    <property type="term" value="P:Golgi to plasma membrane transport"/>
    <property type="evidence" value="ECO:0007669"/>
    <property type="project" value="TreeGrafter"/>
</dbReference>
<evidence type="ECO:0000256" key="4">
    <source>
        <dbReference type="ARBA" id="ARBA00022927"/>
    </source>
</evidence>
<dbReference type="InterPro" id="IPR033961">
    <property type="entry name" value="Exo84"/>
</dbReference>
<feature type="compositionally biased region" description="Polar residues" evidence="9">
    <location>
        <begin position="1434"/>
        <end position="1444"/>
    </location>
</feature>
<dbReference type="InParanoid" id="D8TLK5"/>
<evidence type="ECO:0000256" key="7">
    <source>
        <dbReference type="ARBA" id="ARBA00031344"/>
    </source>
</evidence>
<dbReference type="GO" id="GO:0000145">
    <property type="term" value="C:exocyst"/>
    <property type="evidence" value="ECO:0007669"/>
    <property type="project" value="InterPro"/>
</dbReference>
<keyword evidence="4" id="KW-0653">Protein transport</keyword>
<gene>
    <name evidence="11" type="ORF">VOLCADRAFT_103393</name>
</gene>
<feature type="compositionally biased region" description="Polar residues" evidence="9">
    <location>
        <begin position="1025"/>
        <end position="1041"/>
    </location>
</feature>
<dbReference type="Pfam" id="PF06148">
    <property type="entry name" value="COG2_N"/>
    <property type="match status" value="1"/>
</dbReference>
<feature type="compositionally biased region" description="Basic and acidic residues" evidence="9">
    <location>
        <begin position="1139"/>
        <end position="1148"/>
    </location>
</feature>
<evidence type="ECO:0000313" key="11">
    <source>
        <dbReference type="EMBL" id="EFJ51890.1"/>
    </source>
</evidence>
<evidence type="ECO:0000256" key="6">
    <source>
        <dbReference type="ARBA" id="ARBA00023136"/>
    </source>
</evidence>
<dbReference type="PANTHER" id="PTHR21426">
    <property type="entry name" value="EXOCYST COMPLEX COMPONENT 8"/>
    <property type="match status" value="1"/>
</dbReference>
<dbReference type="STRING" id="3068.D8TLK5"/>
<accession>D8TLK5</accession>
<comment type="subcellular location">
    <subcellularLocation>
        <location evidence="1">Golgi apparatus membrane</location>
        <topology evidence="1">Peripheral membrane protein</topology>
    </subcellularLocation>
</comment>
<feature type="compositionally biased region" description="Basic and acidic residues" evidence="9">
    <location>
        <begin position="1297"/>
        <end position="1307"/>
    </location>
</feature>
<evidence type="ECO:0000256" key="8">
    <source>
        <dbReference type="SAM" id="Coils"/>
    </source>
</evidence>
<dbReference type="eggNOG" id="KOG2215">
    <property type="taxonomic scope" value="Eukaryota"/>
</dbReference>
<name>D8TLK5_VOLCA</name>
<feature type="compositionally biased region" description="Acidic residues" evidence="9">
    <location>
        <begin position="1098"/>
        <end position="1108"/>
    </location>
</feature>
<reference evidence="11 12" key="1">
    <citation type="journal article" date="2010" name="Science">
        <title>Genomic analysis of organismal complexity in the multicellular green alga Volvox carteri.</title>
        <authorList>
            <person name="Prochnik S.E."/>
            <person name="Umen J."/>
            <person name="Nedelcu A.M."/>
            <person name="Hallmann A."/>
            <person name="Miller S.M."/>
            <person name="Nishii I."/>
            <person name="Ferris P."/>
            <person name="Kuo A."/>
            <person name="Mitros T."/>
            <person name="Fritz-Laylin L.K."/>
            <person name="Hellsten U."/>
            <person name="Chapman J."/>
            <person name="Simakov O."/>
            <person name="Rensing S.A."/>
            <person name="Terry A."/>
            <person name="Pangilinan J."/>
            <person name="Kapitonov V."/>
            <person name="Jurka J."/>
            <person name="Salamov A."/>
            <person name="Shapiro H."/>
            <person name="Schmutz J."/>
            <person name="Grimwood J."/>
            <person name="Lindquist E."/>
            <person name="Lucas S."/>
            <person name="Grigoriev I.V."/>
            <person name="Schmitt R."/>
            <person name="Kirk D."/>
            <person name="Rokhsar D.S."/>
        </authorList>
    </citation>
    <scope>NUCLEOTIDE SEQUENCE [LARGE SCALE GENOMIC DNA]</scope>
    <source>
        <strain evidence="12">f. Nagariensis / Eve</strain>
    </source>
</reference>
<feature type="compositionally biased region" description="Basic and acidic residues" evidence="9">
    <location>
        <begin position="931"/>
        <end position="944"/>
    </location>
</feature>
<keyword evidence="12" id="KW-1185">Reference proteome</keyword>
<feature type="domain" description="Conserved oligomeric Golgi complex subunit 2 N-terminal" evidence="10">
    <location>
        <begin position="183"/>
        <end position="251"/>
    </location>
</feature>
<dbReference type="OrthoDB" id="538587at2759"/>
<dbReference type="GeneID" id="9620263"/>
<dbReference type="Proteomes" id="UP000001058">
    <property type="component" value="Unassembled WGS sequence"/>
</dbReference>
<feature type="region of interest" description="Disordered" evidence="9">
    <location>
        <begin position="803"/>
        <end position="1153"/>
    </location>
</feature>
<dbReference type="KEGG" id="vcn:VOLCADRAFT_103393"/>
<dbReference type="GO" id="GO:0015031">
    <property type="term" value="P:protein transport"/>
    <property type="evidence" value="ECO:0007669"/>
    <property type="project" value="UniProtKB-KW"/>
</dbReference>
<dbReference type="GO" id="GO:0006887">
    <property type="term" value="P:exocytosis"/>
    <property type="evidence" value="ECO:0007669"/>
    <property type="project" value="InterPro"/>
</dbReference>
<proteinExistence type="predicted"/>
<feature type="region of interest" description="Disordered" evidence="9">
    <location>
        <begin position="1166"/>
        <end position="1470"/>
    </location>
</feature>
<evidence type="ECO:0000256" key="1">
    <source>
        <dbReference type="ARBA" id="ARBA00004395"/>
    </source>
</evidence>
<feature type="coiled-coil region" evidence="8">
    <location>
        <begin position="197"/>
        <end position="224"/>
    </location>
</feature>
<dbReference type="GO" id="GO:0000139">
    <property type="term" value="C:Golgi membrane"/>
    <property type="evidence" value="ECO:0007669"/>
    <property type="project" value="UniProtKB-SubCell"/>
</dbReference>
<protein>
    <recommendedName>
        <fullName evidence="2">Conserved oligomeric Golgi complex subunit 2</fullName>
    </recommendedName>
    <alternativeName>
        <fullName evidence="7">Component of oligomeric Golgi complex 2</fullName>
    </alternativeName>
</protein>
<dbReference type="PANTHER" id="PTHR21426:SF12">
    <property type="entry name" value="EXOCYST COMPLEX COMPONENT 8"/>
    <property type="match status" value="1"/>
</dbReference>
<evidence type="ECO:0000256" key="5">
    <source>
        <dbReference type="ARBA" id="ARBA00023034"/>
    </source>
</evidence>
<dbReference type="InterPro" id="IPR024602">
    <property type="entry name" value="COG_su2_N"/>
</dbReference>
<evidence type="ECO:0000256" key="9">
    <source>
        <dbReference type="SAM" id="MobiDB-lite"/>
    </source>
</evidence>
<feature type="compositionally biased region" description="Basic and acidic residues" evidence="9">
    <location>
        <begin position="1460"/>
        <end position="1470"/>
    </location>
</feature>
<evidence type="ECO:0000256" key="3">
    <source>
        <dbReference type="ARBA" id="ARBA00022448"/>
    </source>
</evidence>
<keyword evidence="6" id="KW-0472">Membrane</keyword>
<organism evidence="12">
    <name type="scientific">Volvox carteri f. nagariensis</name>
    <dbReference type="NCBI Taxonomy" id="3068"/>
    <lineage>
        <taxon>Eukaryota</taxon>
        <taxon>Viridiplantae</taxon>
        <taxon>Chlorophyta</taxon>
        <taxon>core chlorophytes</taxon>
        <taxon>Chlorophyceae</taxon>
        <taxon>CS clade</taxon>
        <taxon>Chlamydomonadales</taxon>
        <taxon>Volvocaceae</taxon>
        <taxon>Volvox</taxon>
    </lineage>
</organism>
<dbReference type="RefSeq" id="XP_002947300.1">
    <property type="nucleotide sequence ID" value="XM_002947254.1"/>
</dbReference>
<evidence type="ECO:0000313" key="12">
    <source>
        <dbReference type="Proteomes" id="UP000001058"/>
    </source>
</evidence>